<dbReference type="AlphaFoldDB" id="A0A6A4WVC9"/>
<dbReference type="GO" id="GO:0017156">
    <property type="term" value="P:calcium-ion regulated exocytosis"/>
    <property type="evidence" value="ECO:0007669"/>
    <property type="project" value="TreeGrafter"/>
</dbReference>
<dbReference type="GO" id="GO:0070382">
    <property type="term" value="C:exocytic vesicle"/>
    <property type="evidence" value="ECO:0007669"/>
    <property type="project" value="TreeGrafter"/>
</dbReference>
<dbReference type="GO" id="GO:0005886">
    <property type="term" value="C:plasma membrane"/>
    <property type="evidence" value="ECO:0007669"/>
    <property type="project" value="TreeGrafter"/>
</dbReference>
<evidence type="ECO:0000313" key="4">
    <source>
        <dbReference type="EMBL" id="KAF0311426.1"/>
    </source>
</evidence>
<keyword evidence="2" id="KW-0472">Membrane</keyword>
<proteinExistence type="predicted"/>
<comment type="caution">
    <text evidence="4">The sequence shown here is derived from an EMBL/GenBank/DDBJ whole genome shotgun (WGS) entry which is preliminary data.</text>
</comment>
<evidence type="ECO:0000313" key="5">
    <source>
        <dbReference type="Proteomes" id="UP000440578"/>
    </source>
</evidence>
<dbReference type="Pfam" id="PF00168">
    <property type="entry name" value="C2"/>
    <property type="match status" value="2"/>
</dbReference>
<gene>
    <name evidence="4" type="primary">SYT1</name>
    <name evidence="4" type="ORF">FJT64_017746</name>
</gene>
<dbReference type="GO" id="GO:0005544">
    <property type="term" value="F:calcium-dependent phospholipid binding"/>
    <property type="evidence" value="ECO:0007669"/>
    <property type="project" value="TreeGrafter"/>
</dbReference>
<dbReference type="InterPro" id="IPR035892">
    <property type="entry name" value="C2_domain_sf"/>
</dbReference>
<dbReference type="SMART" id="SM00239">
    <property type="entry name" value="C2"/>
    <property type="match status" value="2"/>
</dbReference>
<dbReference type="Proteomes" id="UP000440578">
    <property type="component" value="Unassembled WGS sequence"/>
</dbReference>
<dbReference type="SUPFAM" id="SSF49562">
    <property type="entry name" value="C2 domain (Calcium/lipid-binding domain, CaLB)"/>
    <property type="match status" value="2"/>
</dbReference>
<keyword evidence="5" id="KW-1185">Reference proteome</keyword>
<reference evidence="4 5" key="1">
    <citation type="submission" date="2019-07" db="EMBL/GenBank/DDBJ databases">
        <title>Draft genome assembly of a fouling barnacle, Amphibalanus amphitrite (Darwin, 1854): The first reference genome for Thecostraca.</title>
        <authorList>
            <person name="Kim W."/>
        </authorList>
    </citation>
    <scope>NUCLEOTIDE SEQUENCE [LARGE SCALE GENOMIC DNA]</scope>
    <source>
        <strain evidence="4">SNU_AA5</strain>
        <tissue evidence="4">Soma without cirri and trophi</tissue>
    </source>
</reference>
<dbReference type="GO" id="GO:0005509">
    <property type="term" value="F:calcium ion binding"/>
    <property type="evidence" value="ECO:0007669"/>
    <property type="project" value="TreeGrafter"/>
</dbReference>
<protein>
    <submittedName>
        <fullName evidence="4">Synaptotagmin-1</fullName>
    </submittedName>
</protein>
<dbReference type="CDD" id="cd00276">
    <property type="entry name" value="C2B_Synaptotagmin"/>
    <property type="match status" value="1"/>
</dbReference>
<feature type="transmembrane region" description="Helical" evidence="2">
    <location>
        <begin position="96"/>
        <end position="117"/>
    </location>
</feature>
<evidence type="ECO:0000256" key="1">
    <source>
        <dbReference type="SAM" id="MobiDB-lite"/>
    </source>
</evidence>
<keyword evidence="2" id="KW-1133">Transmembrane helix</keyword>
<evidence type="ECO:0000256" key="2">
    <source>
        <dbReference type="SAM" id="Phobius"/>
    </source>
</evidence>
<organism evidence="4 5">
    <name type="scientific">Amphibalanus amphitrite</name>
    <name type="common">Striped barnacle</name>
    <name type="synonym">Balanus amphitrite</name>
    <dbReference type="NCBI Taxonomy" id="1232801"/>
    <lineage>
        <taxon>Eukaryota</taxon>
        <taxon>Metazoa</taxon>
        <taxon>Ecdysozoa</taxon>
        <taxon>Arthropoda</taxon>
        <taxon>Crustacea</taxon>
        <taxon>Multicrustacea</taxon>
        <taxon>Cirripedia</taxon>
        <taxon>Thoracica</taxon>
        <taxon>Thoracicalcarea</taxon>
        <taxon>Balanomorpha</taxon>
        <taxon>Balanoidea</taxon>
        <taxon>Balanidae</taxon>
        <taxon>Amphibalaninae</taxon>
        <taxon>Amphibalanus</taxon>
    </lineage>
</organism>
<dbReference type="GO" id="GO:0000149">
    <property type="term" value="F:SNARE binding"/>
    <property type="evidence" value="ECO:0007669"/>
    <property type="project" value="TreeGrafter"/>
</dbReference>
<feature type="domain" description="C2" evidence="3">
    <location>
        <begin position="135"/>
        <end position="270"/>
    </location>
</feature>
<feature type="region of interest" description="Disordered" evidence="1">
    <location>
        <begin position="381"/>
        <end position="404"/>
    </location>
</feature>
<dbReference type="Gene3D" id="2.60.40.150">
    <property type="entry name" value="C2 domain"/>
    <property type="match status" value="2"/>
</dbReference>
<evidence type="ECO:0000259" key="3">
    <source>
        <dbReference type="PROSITE" id="PS50004"/>
    </source>
</evidence>
<dbReference type="GO" id="GO:0030276">
    <property type="term" value="F:clathrin binding"/>
    <property type="evidence" value="ECO:0007669"/>
    <property type="project" value="TreeGrafter"/>
</dbReference>
<dbReference type="PROSITE" id="PS50004">
    <property type="entry name" value="C2"/>
    <property type="match status" value="2"/>
</dbReference>
<accession>A0A6A4WVC9</accession>
<sequence>MAAVLSTSGDGSGGGGDALTLDFISGLTNEEKLLIIVGSASAVLLIVLLVVCLVGEVCPLHTVLYKVLSTSGDGSGGGGDALTLDFISGLTNEEKLLIIVGSASAVLLIVLLVVCLVGESAPLSGSSESVLERSGAGQLNFSLQYQTNGDRQIGKLHINVQEARDLPSRDYVGTCDPFVRVTLLREKRSLRGSRSSVVCEFLTRTLRHTRSPSFNQTFSAEIVKTDLKDCALKLTVFDEDRYGSATEMGSVTQPLRALKKLITSETPQTVSEDIRPSSKTYGELLFGLSYLPTAQRLTLTLSRGSALMTSRVTEDIQQFCPYVRAFLLSGSGRLIKKKKTAAKPAGASPIFDETVVFDLPFAQLEVVTVLVCVFHRPPEVAHNSNGASGDPGDDPPESRQPPSRRELCVGKVAVGRHVRGDAAVTHWISMMQSPRRTVSQWHCLR</sequence>
<dbReference type="OrthoDB" id="67700at2759"/>
<feature type="transmembrane region" description="Helical" evidence="2">
    <location>
        <begin position="33"/>
        <end position="57"/>
    </location>
</feature>
<dbReference type="InterPro" id="IPR000008">
    <property type="entry name" value="C2_dom"/>
</dbReference>
<dbReference type="GO" id="GO:0001786">
    <property type="term" value="F:phosphatidylserine binding"/>
    <property type="evidence" value="ECO:0007669"/>
    <property type="project" value="TreeGrafter"/>
</dbReference>
<feature type="domain" description="C2" evidence="3">
    <location>
        <begin position="280"/>
        <end position="407"/>
    </location>
</feature>
<name>A0A6A4WVC9_AMPAM</name>
<keyword evidence="2" id="KW-0812">Transmembrane</keyword>
<dbReference type="EMBL" id="VIIS01000240">
    <property type="protein sequence ID" value="KAF0311426.1"/>
    <property type="molecule type" value="Genomic_DNA"/>
</dbReference>
<dbReference type="PANTHER" id="PTHR10024">
    <property type="entry name" value="SYNAPTOTAGMIN"/>
    <property type="match status" value="1"/>
</dbReference>